<proteinExistence type="predicted"/>
<dbReference type="EMBL" id="BLLF01001547">
    <property type="protein sequence ID" value="GFH19955.1"/>
    <property type="molecule type" value="Genomic_DNA"/>
</dbReference>
<name>A0A699ZDQ3_HAELA</name>
<organism evidence="1 2">
    <name type="scientific">Haematococcus lacustris</name>
    <name type="common">Green alga</name>
    <name type="synonym">Haematococcus pluvialis</name>
    <dbReference type="NCBI Taxonomy" id="44745"/>
    <lineage>
        <taxon>Eukaryota</taxon>
        <taxon>Viridiplantae</taxon>
        <taxon>Chlorophyta</taxon>
        <taxon>core chlorophytes</taxon>
        <taxon>Chlorophyceae</taxon>
        <taxon>CS clade</taxon>
        <taxon>Chlamydomonadales</taxon>
        <taxon>Haematococcaceae</taxon>
        <taxon>Haematococcus</taxon>
    </lineage>
</organism>
<comment type="caution">
    <text evidence="1">The sequence shown here is derived from an EMBL/GenBank/DDBJ whole genome shotgun (WGS) entry which is preliminary data.</text>
</comment>
<gene>
    <name evidence="1" type="ORF">HaLaN_16993</name>
</gene>
<sequence>MRSPASWSVQQAEMTGAMLRKAHHAGSLVRYIRLVPCWFMSLAEACRSTIQGPPLTCGSLVIGRVLCCPVAKVARNVPPGGGHPCAGAGALGHKHLACAAPAGQSGEAWAPQKAMQA</sequence>
<evidence type="ECO:0000313" key="2">
    <source>
        <dbReference type="Proteomes" id="UP000485058"/>
    </source>
</evidence>
<evidence type="ECO:0000313" key="1">
    <source>
        <dbReference type="EMBL" id="GFH19955.1"/>
    </source>
</evidence>
<keyword evidence="2" id="KW-1185">Reference proteome</keyword>
<dbReference type="AlphaFoldDB" id="A0A699ZDQ3"/>
<dbReference type="Proteomes" id="UP000485058">
    <property type="component" value="Unassembled WGS sequence"/>
</dbReference>
<protein>
    <submittedName>
        <fullName evidence="1">Uncharacterized protein</fullName>
    </submittedName>
</protein>
<reference evidence="1 2" key="1">
    <citation type="submission" date="2020-02" db="EMBL/GenBank/DDBJ databases">
        <title>Draft genome sequence of Haematococcus lacustris strain NIES-144.</title>
        <authorList>
            <person name="Morimoto D."/>
            <person name="Nakagawa S."/>
            <person name="Yoshida T."/>
            <person name="Sawayama S."/>
        </authorList>
    </citation>
    <scope>NUCLEOTIDE SEQUENCE [LARGE SCALE GENOMIC DNA]</scope>
    <source>
        <strain evidence="1 2">NIES-144</strain>
    </source>
</reference>
<accession>A0A699ZDQ3</accession>